<name>A0ABD0L1I5_9CAEN</name>
<comment type="caution">
    <text evidence="1">The sequence shown here is derived from an EMBL/GenBank/DDBJ whole genome shotgun (WGS) entry which is preliminary data.</text>
</comment>
<proteinExistence type="predicted"/>
<accession>A0ABD0L1I5</accession>
<organism evidence="1 2">
    <name type="scientific">Batillaria attramentaria</name>
    <dbReference type="NCBI Taxonomy" id="370345"/>
    <lineage>
        <taxon>Eukaryota</taxon>
        <taxon>Metazoa</taxon>
        <taxon>Spiralia</taxon>
        <taxon>Lophotrochozoa</taxon>
        <taxon>Mollusca</taxon>
        <taxon>Gastropoda</taxon>
        <taxon>Caenogastropoda</taxon>
        <taxon>Sorbeoconcha</taxon>
        <taxon>Cerithioidea</taxon>
        <taxon>Batillariidae</taxon>
        <taxon>Batillaria</taxon>
    </lineage>
</organism>
<dbReference type="EMBL" id="JACVVK020000094">
    <property type="protein sequence ID" value="KAK7493262.1"/>
    <property type="molecule type" value="Genomic_DNA"/>
</dbReference>
<gene>
    <name evidence="1" type="ORF">BaRGS_00015388</name>
</gene>
<protein>
    <submittedName>
        <fullName evidence="1">Uncharacterized protein</fullName>
    </submittedName>
</protein>
<dbReference type="AlphaFoldDB" id="A0ABD0L1I5"/>
<evidence type="ECO:0000313" key="2">
    <source>
        <dbReference type="Proteomes" id="UP001519460"/>
    </source>
</evidence>
<keyword evidence="2" id="KW-1185">Reference proteome</keyword>
<evidence type="ECO:0000313" key="1">
    <source>
        <dbReference type="EMBL" id="KAK7493262.1"/>
    </source>
</evidence>
<reference evidence="1 2" key="1">
    <citation type="journal article" date="2023" name="Sci. Data">
        <title>Genome assembly of the Korean intertidal mud-creeper Batillaria attramentaria.</title>
        <authorList>
            <person name="Patra A.K."/>
            <person name="Ho P.T."/>
            <person name="Jun S."/>
            <person name="Lee S.J."/>
            <person name="Kim Y."/>
            <person name="Won Y.J."/>
        </authorList>
    </citation>
    <scope>NUCLEOTIDE SEQUENCE [LARGE SCALE GENOMIC DNA]</scope>
    <source>
        <strain evidence="1">Wonlab-2016</strain>
    </source>
</reference>
<sequence>MTSDLADSYCIYGDHHNQIAITAERDKEGLMCQRLPRGINLAVPSPWRITAFAAAGQRNPKDSKRTERAARHETAITAKIFTVIVFSRENNKKGLQTSRCLARTTHNCVRSSRGLRGPRFRSADTVTVFSGNNNKIMPHRHTCCTSERYTCLPVCEVDDSTNVPTS</sequence>
<dbReference type="Proteomes" id="UP001519460">
    <property type="component" value="Unassembled WGS sequence"/>
</dbReference>